<comment type="similarity">
    <text evidence="1 7">Belongs to the amidase family. GatA subfamily.</text>
</comment>
<evidence type="ECO:0000313" key="10">
    <source>
        <dbReference type="Proteomes" id="UP001205919"/>
    </source>
</evidence>
<dbReference type="PANTHER" id="PTHR11895">
    <property type="entry name" value="TRANSAMIDASE"/>
    <property type="match status" value="1"/>
</dbReference>
<dbReference type="InterPro" id="IPR036928">
    <property type="entry name" value="AS_sf"/>
</dbReference>
<dbReference type="Pfam" id="PF01425">
    <property type="entry name" value="Amidase"/>
    <property type="match status" value="1"/>
</dbReference>
<comment type="function">
    <text evidence="7">Allows the formation of correctly charged Gln-tRNA(Gln) through the transamidation of misacylated Glu-tRNA(Gln) in organisms which lack glutaminyl-tRNA synthetase. The reaction takes place in the presence of glutamine and ATP through an activated gamma-phospho-Glu-tRNA(Gln).</text>
</comment>
<dbReference type="InterPro" id="IPR020556">
    <property type="entry name" value="Amidase_CS"/>
</dbReference>
<evidence type="ECO:0000256" key="4">
    <source>
        <dbReference type="ARBA" id="ARBA00022840"/>
    </source>
</evidence>
<dbReference type="GO" id="GO:0005524">
    <property type="term" value="F:ATP binding"/>
    <property type="evidence" value="ECO:0007669"/>
    <property type="project" value="UniProtKB-KW"/>
</dbReference>
<evidence type="ECO:0000256" key="2">
    <source>
        <dbReference type="ARBA" id="ARBA00022598"/>
    </source>
</evidence>
<reference evidence="9 10" key="1">
    <citation type="submission" date="2022-06" db="EMBL/GenBank/DDBJ databases">
        <title>Isolation of gut microbiota from human fecal samples.</title>
        <authorList>
            <person name="Pamer E.G."/>
            <person name="Barat B."/>
            <person name="Waligurski E."/>
            <person name="Medina S."/>
            <person name="Paddock L."/>
            <person name="Mostad J."/>
        </authorList>
    </citation>
    <scope>NUCLEOTIDE SEQUENCE [LARGE SCALE GENOMIC DNA]</scope>
    <source>
        <strain evidence="9 10">DFI.9.90</strain>
    </source>
</reference>
<comment type="subunit">
    <text evidence="7">Heterotrimer of A, B and C subunits.</text>
</comment>
<proteinExistence type="inferred from homology"/>
<dbReference type="Proteomes" id="UP001205919">
    <property type="component" value="Unassembled WGS sequence"/>
</dbReference>
<dbReference type="EMBL" id="JANFYT010000010">
    <property type="protein sequence ID" value="MCQ4813963.1"/>
    <property type="molecule type" value="Genomic_DNA"/>
</dbReference>
<evidence type="ECO:0000256" key="7">
    <source>
        <dbReference type="HAMAP-Rule" id="MF_00120"/>
    </source>
</evidence>
<feature type="domain" description="Amidase" evidence="8">
    <location>
        <begin position="26"/>
        <end position="469"/>
    </location>
</feature>
<feature type="active site" description="Acyl-ester intermediate" evidence="7">
    <location>
        <position position="179"/>
    </location>
</feature>
<name>A0AAW5K614_9BACT</name>
<dbReference type="InterPro" id="IPR023631">
    <property type="entry name" value="Amidase_dom"/>
</dbReference>
<feature type="active site" description="Charge relay system" evidence="7">
    <location>
        <position position="80"/>
    </location>
</feature>
<dbReference type="PANTHER" id="PTHR11895:SF7">
    <property type="entry name" value="GLUTAMYL-TRNA(GLN) AMIDOTRANSFERASE SUBUNIT A, MITOCHONDRIAL"/>
    <property type="match status" value="1"/>
</dbReference>
<dbReference type="NCBIfam" id="TIGR00132">
    <property type="entry name" value="gatA"/>
    <property type="match status" value="1"/>
</dbReference>
<keyword evidence="4 7" id="KW-0067">ATP-binding</keyword>
<dbReference type="HAMAP" id="MF_00120">
    <property type="entry name" value="GatA"/>
    <property type="match status" value="1"/>
</dbReference>
<dbReference type="AlphaFoldDB" id="A0AAW5K614"/>
<evidence type="ECO:0000256" key="6">
    <source>
        <dbReference type="ARBA" id="ARBA00047407"/>
    </source>
</evidence>
<dbReference type="GeneID" id="95756052"/>
<feature type="active site" description="Charge relay system" evidence="7">
    <location>
        <position position="155"/>
    </location>
</feature>
<dbReference type="InterPro" id="IPR004412">
    <property type="entry name" value="GatA"/>
</dbReference>
<dbReference type="PROSITE" id="PS00571">
    <property type="entry name" value="AMIDASES"/>
    <property type="match status" value="1"/>
</dbReference>
<dbReference type="RefSeq" id="WP_008711335.1">
    <property type="nucleotide sequence ID" value="NZ_CABKQM010000008.1"/>
</dbReference>
<keyword evidence="3 7" id="KW-0547">Nucleotide-binding</keyword>
<dbReference type="Gene3D" id="3.90.1300.10">
    <property type="entry name" value="Amidase signature (AS) domain"/>
    <property type="match status" value="1"/>
</dbReference>
<accession>A0AAW5K614</accession>
<evidence type="ECO:0000313" key="9">
    <source>
        <dbReference type="EMBL" id="MCQ4813963.1"/>
    </source>
</evidence>
<comment type="catalytic activity">
    <reaction evidence="6 7">
        <text>L-glutamyl-tRNA(Gln) + L-glutamine + ATP + H2O = L-glutaminyl-tRNA(Gln) + L-glutamate + ADP + phosphate + H(+)</text>
        <dbReference type="Rhea" id="RHEA:17521"/>
        <dbReference type="Rhea" id="RHEA-COMP:9681"/>
        <dbReference type="Rhea" id="RHEA-COMP:9684"/>
        <dbReference type="ChEBI" id="CHEBI:15377"/>
        <dbReference type="ChEBI" id="CHEBI:15378"/>
        <dbReference type="ChEBI" id="CHEBI:29985"/>
        <dbReference type="ChEBI" id="CHEBI:30616"/>
        <dbReference type="ChEBI" id="CHEBI:43474"/>
        <dbReference type="ChEBI" id="CHEBI:58359"/>
        <dbReference type="ChEBI" id="CHEBI:78520"/>
        <dbReference type="ChEBI" id="CHEBI:78521"/>
        <dbReference type="ChEBI" id="CHEBI:456216"/>
        <dbReference type="EC" id="6.3.5.7"/>
    </reaction>
</comment>
<dbReference type="SUPFAM" id="SSF75304">
    <property type="entry name" value="Amidase signature (AS) enzymes"/>
    <property type="match status" value="1"/>
</dbReference>
<organism evidence="9 10">
    <name type="scientific">Cloacibacillus evryensis</name>
    <dbReference type="NCBI Taxonomy" id="508460"/>
    <lineage>
        <taxon>Bacteria</taxon>
        <taxon>Thermotogati</taxon>
        <taxon>Synergistota</taxon>
        <taxon>Synergistia</taxon>
        <taxon>Synergistales</taxon>
        <taxon>Synergistaceae</taxon>
        <taxon>Cloacibacillus</taxon>
    </lineage>
</organism>
<sequence length="492" mass="52672">MMEFHKLSAREIAAGVREKKFTAEEVARGVIERIKKYDKKYNSIVTLCEERAVAEAKKIDGMVARGEDPGALAGVPFAVKDNFCTDGIETTCCSKMLKGWVPHYDAAAVKNMKEAGAVLIGKANMDEFAMGSTTESSIFGPTLNPRDVTRVPGGSSGGSAAAVAAGFVPVALGSDTGGSVRQPAAFCGVQGMKPSYGQISRFGIVAYASSLDQVGPLTRNIGDMALLMDVLAKEDPNDTTCDAYERPSFTEAVASASLAGKKVAVLTGFDKDSMDRPLVEAIDRAVAICREAGAEITEAKLPITMEHTVACYYMVALGDASSKLACYDGMRYGHHADGKNLSEMYKKSRMEGFGEEVRKRILVGTCILTRGYYENYFVPATKVRQLISNEFKELFKEADLLICPISPALAYKRGLGEEDPVRMYLGDVFTTIANLAGLPSVSLNLGFTPEGLPTNVQLLAPRFGDAELLSYASVIENRAGAPAAAEITEGEC</sequence>
<evidence type="ECO:0000256" key="1">
    <source>
        <dbReference type="ARBA" id="ARBA00008069"/>
    </source>
</evidence>
<evidence type="ECO:0000256" key="5">
    <source>
        <dbReference type="ARBA" id="ARBA00022917"/>
    </source>
</evidence>
<keyword evidence="5 7" id="KW-0648">Protein biosynthesis</keyword>
<dbReference type="GO" id="GO:0030956">
    <property type="term" value="C:glutamyl-tRNA(Gln) amidotransferase complex"/>
    <property type="evidence" value="ECO:0007669"/>
    <property type="project" value="InterPro"/>
</dbReference>
<dbReference type="EC" id="6.3.5.7" evidence="7"/>
<comment type="caution">
    <text evidence="9">The sequence shown here is derived from an EMBL/GenBank/DDBJ whole genome shotgun (WGS) entry which is preliminary data.</text>
</comment>
<dbReference type="InterPro" id="IPR000120">
    <property type="entry name" value="Amidase"/>
</dbReference>
<protein>
    <recommendedName>
        <fullName evidence="7">Glutamyl-tRNA(Gln) amidotransferase subunit A</fullName>
        <shortName evidence="7">Glu-ADT subunit A</shortName>
        <ecNumber evidence="7">6.3.5.7</ecNumber>
    </recommendedName>
</protein>
<evidence type="ECO:0000256" key="3">
    <source>
        <dbReference type="ARBA" id="ARBA00022741"/>
    </source>
</evidence>
<dbReference type="GO" id="GO:0006412">
    <property type="term" value="P:translation"/>
    <property type="evidence" value="ECO:0007669"/>
    <property type="project" value="UniProtKB-UniRule"/>
</dbReference>
<gene>
    <name evidence="7 9" type="primary">gatA</name>
    <name evidence="9" type="ORF">NE630_05910</name>
</gene>
<keyword evidence="2 7" id="KW-0436">Ligase</keyword>
<keyword evidence="10" id="KW-1185">Reference proteome</keyword>
<dbReference type="GO" id="GO:0050567">
    <property type="term" value="F:glutaminyl-tRNA synthase (glutamine-hydrolyzing) activity"/>
    <property type="evidence" value="ECO:0007669"/>
    <property type="project" value="UniProtKB-UniRule"/>
</dbReference>
<evidence type="ECO:0000259" key="8">
    <source>
        <dbReference type="Pfam" id="PF01425"/>
    </source>
</evidence>